<feature type="region of interest" description="Disordered" evidence="4">
    <location>
        <begin position="1"/>
        <end position="28"/>
    </location>
</feature>
<evidence type="ECO:0000256" key="4">
    <source>
        <dbReference type="SAM" id="MobiDB-lite"/>
    </source>
</evidence>
<dbReference type="InterPro" id="IPR000843">
    <property type="entry name" value="HTH_LacI"/>
</dbReference>
<evidence type="ECO:0000256" key="1">
    <source>
        <dbReference type="ARBA" id="ARBA00023015"/>
    </source>
</evidence>
<feature type="domain" description="HTH lacI-type" evidence="5">
    <location>
        <begin position="27"/>
        <end position="81"/>
    </location>
</feature>
<evidence type="ECO:0000256" key="3">
    <source>
        <dbReference type="ARBA" id="ARBA00023163"/>
    </source>
</evidence>
<dbReference type="SMART" id="SM00354">
    <property type="entry name" value="HTH_LACI"/>
    <property type="match status" value="1"/>
</dbReference>
<dbReference type="Proteomes" id="UP000435304">
    <property type="component" value="Unassembled WGS sequence"/>
</dbReference>
<dbReference type="PANTHER" id="PTHR30146:SF109">
    <property type="entry name" value="HTH-TYPE TRANSCRIPTIONAL REGULATOR GALS"/>
    <property type="match status" value="1"/>
</dbReference>
<protein>
    <submittedName>
        <fullName evidence="6">LacI family DNA-binding transcriptional regulator</fullName>
    </submittedName>
</protein>
<proteinExistence type="predicted"/>
<comment type="caution">
    <text evidence="6">The sequence shown here is derived from an EMBL/GenBank/DDBJ whole genome shotgun (WGS) entry which is preliminary data.</text>
</comment>
<keyword evidence="1" id="KW-0805">Transcription regulation</keyword>
<gene>
    <name evidence="6" type="ORF">GC722_05540</name>
</gene>
<dbReference type="InterPro" id="IPR046335">
    <property type="entry name" value="LacI/GalR-like_sensor"/>
</dbReference>
<organism evidence="6 7">
    <name type="scientific">Auraticoccus cholistanensis</name>
    <dbReference type="NCBI Taxonomy" id="2656650"/>
    <lineage>
        <taxon>Bacteria</taxon>
        <taxon>Bacillati</taxon>
        <taxon>Actinomycetota</taxon>
        <taxon>Actinomycetes</taxon>
        <taxon>Propionibacteriales</taxon>
        <taxon>Propionibacteriaceae</taxon>
        <taxon>Auraticoccus</taxon>
    </lineage>
</organism>
<dbReference type="Pfam" id="PF13377">
    <property type="entry name" value="Peripla_BP_3"/>
    <property type="match status" value="1"/>
</dbReference>
<dbReference type="Gene3D" id="1.10.260.40">
    <property type="entry name" value="lambda repressor-like DNA-binding domains"/>
    <property type="match status" value="1"/>
</dbReference>
<dbReference type="SUPFAM" id="SSF53822">
    <property type="entry name" value="Periplasmic binding protein-like I"/>
    <property type="match status" value="1"/>
</dbReference>
<dbReference type="Pfam" id="PF00356">
    <property type="entry name" value="LacI"/>
    <property type="match status" value="1"/>
</dbReference>
<dbReference type="CDD" id="cd01392">
    <property type="entry name" value="HTH_LacI"/>
    <property type="match status" value="1"/>
</dbReference>
<dbReference type="InterPro" id="IPR010982">
    <property type="entry name" value="Lambda_DNA-bd_dom_sf"/>
</dbReference>
<dbReference type="AlphaFoldDB" id="A0A6A9UV41"/>
<dbReference type="PANTHER" id="PTHR30146">
    <property type="entry name" value="LACI-RELATED TRANSCRIPTIONAL REPRESSOR"/>
    <property type="match status" value="1"/>
</dbReference>
<keyword evidence="3" id="KW-0804">Transcription</keyword>
<name>A0A6A9UV41_9ACTN</name>
<dbReference type="EMBL" id="WPCU01000004">
    <property type="protein sequence ID" value="MVA75492.1"/>
    <property type="molecule type" value="Genomic_DNA"/>
</dbReference>
<dbReference type="SUPFAM" id="SSF47413">
    <property type="entry name" value="lambda repressor-like DNA-binding domains"/>
    <property type="match status" value="1"/>
</dbReference>
<keyword evidence="2 6" id="KW-0238">DNA-binding</keyword>
<evidence type="ECO:0000313" key="6">
    <source>
        <dbReference type="EMBL" id="MVA75492.1"/>
    </source>
</evidence>
<dbReference type="PROSITE" id="PS00356">
    <property type="entry name" value="HTH_LACI_1"/>
    <property type="match status" value="1"/>
</dbReference>
<dbReference type="GO" id="GO:0000976">
    <property type="term" value="F:transcription cis-regulatory region binding"/>
    <property type="evidence" value="ECO:0007669"/>
    <property type="project" value="TreeGrafter"/>
</dbReference>
<evidence type="ECO:0000256" key="2">
    <source>
        <dbReference type="ARBA" id="ARBA00023125"/>
    </source>
</evidence>
<dbReference type="InterPro" id="IPR028082">
    <property type="entry name" value="Peripla_BP_I"/>
</dbReference>
<sequence>MRCARGPAESDESSPTEVTVPAAHGRPSIKDVAERAGVSWKTVTNVIHGRDNVRPQTRARVQEAIDALGYRTNLFARQLQEGRTRVLALAIPETTMPYFGELATRIIENARRHDHLVVIQETRGDPEREEEVARGTRLHFADGIVFMPVTLDPETVRSCARAIPTILIGEREGGSEANQVVIDNAGSAREAVEHLLQQGRRRLAFVGSTGRPHGTGFLREQGFRAAMAAAGLEVPAEHVVGVDHYDRASGLAAVRRLLAAGTDVDALVCAVDTVALGAMHGLRLAGLRVPDDVAVLGWDDIEDGRYANPTLTSVAPDVDAVAEAAVTRLLHRIEHGGEIEGLTVGHRLVVRESTGGPPPEPR</sequence>
<dbReference type="Gene3D" id="3.40.50.2300">
    <property type="match status" value="2"/>
</dbReference>
<evidence type="ECO:0000313" key="7">
    <source>
        <dbReference type="Proteomes" id="UP000435304"/>
    </source>
</evidence>
<evidence type="ECO:0000259" key="5">
    <source>
        <dbReference type="PROSITE" id="PS50932"/>
    </source>
</evidence>
<reference evidence="6 7" key="1">
    <citation type="submission" date="2019-12" db="EMBL/GenBank/DDBJ databases">
        <title>Auraticoccus cholistani sp. nov., an actinomycete isolated from soil of Cholistan desert.</title>
        <authorList>
            <person name="Cheema M.T."/>
        </authorList>
    </citation>
    <scope>NUCLEOTIDE SEQUENCE [LARGE SCALE GENOMIC DNA]</scope>
    <source>
        <strain evidence="6 7">F435</strain>
    </source>
</reference>
<dbReference type="GO" id="GO:0003700">
    <property type="term" value="F:DNA-binding transcription factor activity"/>
    <property type="evidence" value="ECO:0007669"/>
    <property type="project" value="TreeGrafter"/>
</dbReference>
<keyword evidence="7" id="KW-1185">Reference proteome</keyword>
<dbReference type="CDD" id="cd06267">
    <property type="entry name" value="PBP1_LacI_sugar_binding-like"/>
    <property type="match status" value="1"/>
</dbReference>
<dbReference type="PROSITE" id="PS50932">
    <property type="entry name" value="HTH_LACI_2"/>
    <property type="match status" value="1"/>
</dbReference>
<accession>A0A6A9UV41</accession>